<dbReference type="InterPro" id="IPR003337">
    <property type="entry name" value="Trehalose_PPase"/>
</dbReference>
<dbReference type="InterPro" id="IPR036412">
    <property type="entry name" value="HAD-like_sf"/>
</dbReference>
<dbReference type="InterPro" id="IPR044651">
    <property type="entry name" value="OTSB-like"/>
</dbReference>
<name>A0A5S3PAA2_9SPHN</name>
<organism evidence="3 4">
    <name type="scientific">Qipengyuania marisflavi</name>
    <dbReference type="NCBI Taxonomy" id="2486356"/>
    <lineage>
        <taxon>Bacteria</taxon>
        <taxon>Pseudomonadati</taxon>
        <taxon>Pseudomonadota</taxon>
        <taxon>Alphaproteobacteria</taxon>
        <taxon>Sphingomonadales</taxon>
        <taxon>Erythrobacteraceae</taxon>
        <taxon>Qipengyuania</taxon>
    </lineage>
</organism>
<keyword evidence="2" id="KW-0460">Magnesium</keyword>
<dbReference type="EMBL" id="VCAO01000001">
    <property type="protein sequence ID" value="TMM50293.1"/>
    <property type="molecule type" value="Genomic_DNA"/>
</dbReference>
<dbReference type="NCBIfam" id="TIGR00685">
    <property type="entry name" value="T6PP"/>
    <property type="match status" value="1"/>
</dbReference>
<keyword evidence="1 2" id="KW-0378">Hydrolase</keyword>
<dbReference type="RefSeq" id="WP_138615976.1">
    <property type="nucleotide sequence ID" value="NZ_VCAO01000001.1"/>
</dbReference>
<reference evidence="3 4" key="1">
    <citation type="submission" date="2019-05" db="EMBL/GenBank/DDBJ databases">
        <title>Erythrobacter marisflavi sp. nov., isolated from isolated from water of an estuary environment.</title>
        <authorList>
            <person name="Yoon J.-H."/>
        </authorList>
    </citation>
    <scope>NUCLEOTIDE SEQUENCE [LARGE SCALE GENOMIC DNA]</scope>
    <source>
        <strain evidence="3 4">KEM-5</strain>
    </source>
</reference>
<evidence type="ECO:0000256" key="2">
    <source>
        <dbReference type="RuleBase" id="RU361117"/>
    </source>
</evidence>
<evidence type="ECO:0000313" key="3">
    <source>
        <dbReference type="EMBL" id="TMM50293.1"/>
    </source>
</evidence>
<dbReference type="PANTHER" id="PTHR43768:SF3">
    <property type="entry name" value="TREHALOSE 6-PHOSPHATE PHOSPHATASE"/>
    <property type="match status" value="1"/>
</dbReference>
<accession>A0A5S3PAA2</accession>
<comment type="catalytic activity">
    <reaction evidence="2">
        <text>alpha,alpha-trehalose 6-phosphate + H2O = alpha,alpha-trehalose + phosphate</text>
        <dbReference type="Rhea" id="RHEA:23420"/>
        <dbReference type="ChEBI" id="CHEBI:15377"/>
        <dbReference type="ChEBI" id="CHEBI:16551"/>
        <dbReference type="ChEBI" id="CHEBI:43474"/>
        <dbReference type="ChEBI" id="CHEBI:58429"/>
        <dbReference type="EC" id="3.1.3.12"/>
    </reaction>
</comment>
<dbReference type="GO" id="GO:0046872">
    <property type="term" value="F:metal ion binding"/>
    <property type="evidence" value="ECO:0007669"/>
    <property type="project" value="UniProtKB-KW"/>
</dbReference>
<dbReference type="PANTHER" id="PTHR43768">
    <property type="entry name" value="TREHALOSE 6-PHOSPHATE PHOSPHATASE"/>
    <property type="match status" value="1"/>
</dbReference>
<dbReference type="UniPathway" id="UPA00299"/>
<comment type="caution">
    <text evidence="3">The sequence shown here is derived from an EMBL/GenBank/DDBJ whole genome shotgun (WGS) entry which is preliminary data.</text>
</comment>
<dbReference type="Pfam" id="PF02358">
    <property type="entry name" value="Trehalose_PPase"/>
    <property type="match status" value="1"/>
</dbReference>
<evidence type="ECO:0000256" key="1">
    <source>
        <dbReference type="ARBA" id="ARBA00022801"/>
    </source>
</evidence>
<keyword evidence="4" id="KW-1185">Reference proteome</keyword>
<proteinExistence type="inferred from homology"/>
<sequence>MPSVTTLPAPPALPDLMAAGPIALFVDFDGTLVEIASGPDAIVVPDTLTARLHDLRNRMVGRLALVSGRALDDLEKHIGSCEIARAGSHGASCLMADGSRLGTEPEPLPADAIHALRDFAQSHDLTYEAKQHGGALHYRARPDLGEAALAFARQIAAQHGLVVKTGKAVAELVHPGADKAGAVRAFMAEAPFAGATPIFIGDDVTDEDGFAAAIEFSGFGIAVGDRQSEAARYRLDSVTAVHHWLDL</sequence>
<comment type="pathway">
    <text evidence="2">Glycan biosynthesis; trehalose biosynthesis.</text>
</comment>
<dbReference type="AlphaFoldDB" id="A0A5S3PAA2"/>
<dbReference type="OrthoDB" id="9814913at2"/>
<comment type="function">
    <text evidence="2">Removes the phosphate from trehalose 6-phosphate to produce free trehalose.</text>
</comment>
<comment type="similarity">
    <text evidence="2">Belongs to the trehalose phosphatase family.</text>
</comment>
<dbReference type="SUPFAM" id="SSF56784">
    <property type="entry name" value="HAD-like"/>
    <property type="match status" value="1"/>
</dbReference>
<comment type="cofactor">
    <cofactor evidence="2">
        <name>Mg(2+)</name>
        <dbReference type="ChEBI" id="CHEBI:18420"/>
    </cofactor>
</comment>
<dbReference type="GO" id="GO:0004805">
    <property type="term" value="F:trehalose-phosphatase activity"/>
    <property type="evidence" value="ECO:0007669"/>
    <property type="project" value="UniProtKB-EC"/>
</dbReference>
<dbReference type="GO" id="GO:0005992">
    <property type="term" value="P:trehalose biosynthetic process"/>
    <property type="evidence" value="ECO:0007669"/>
    <property type="project" value="UniProtKB-UniPathway"/>
</dbReference>
<dbReference type="InterPro" id="IPR023214">
    <property type="entry name" value="HAD_sf"/>
</dbReference>
<dbReference type="EC" id="3.1.3.12" evidence="2"/>
<dbReference type="Gene3D" id="3.30.70.1020">
    <property type="entry name" value="Trehalose-6-phosphate phosphatase related protein, domain 2"/>
    <property type="match status" value="1"/>
</dbReference>
<gene>
    <name evidence="3" type="primary">otsB</name>
    <name evidence="3" type="ORF">FEV51_03705</name>
</gene>
<protein>
    <recommendedName>
        <fullName evidence="2">Trehalose 6-phosphate phosphatase</fullName>
        <ecNumber evidence="2">3.1.3.12</ecNumber>
    </recommendedName>
</protein>
<keyword evidence="2" id="KW-0479">Metal-binding</keyword>
<dbReference type="Proteomes" id="UP000309668">
    <property type="component" value="Unassembled WGS sequence"/>
</dbReference>
<dbReference type="Gene3D" id="3.40.50.1000">
    <property type="entry name" value="HAD superfamily/HAD-like"/>
    <property type="match status" value="1"/>
</dbReference>
<evidence type="ECO:0000313" key="4">
    <source>
        <dbReference type="Proteomes" id="UP000309668"/>
    </source>
</evidence>